<reference evidence="9 10" key="1">
    <citation type="submission" date="2019-10" db="EMBL/GenBank/DDBJ databases">
        <title>Nocardia macrotermitis sp. nov. and Nocardia aurantia sp. nov., isolated from the gut of fungus growing-termite Macrotermes natalensis.</title>
        <authorList>
            <person name="Benndorf R."/>
            <person name="Schwitalla J."/>
            <person name="Martin K."/>
            <person name="De Beer W."/>
            <person name="Kaster A.-K."/>
            <person name="Vollmers J."/>
            <person name="Poulsen M."/>
            <person name="Beemelmanns C."/>
        </authorList>
    </citation>
    <scope>NUCLEOTIDE SEQUENCE [LARGE SCALE GENOMIC DNA]</scope>
    <source>
        <strain evidence="9 10">RB56</strain>
    </source>
</reference>
<evidence type="ECO:0000313" key="9">
    <source>
        <dbReference type="EMBL" id="MQY25878.1"/>
    </source>
</evidence>
<dbReference type="InterPro" id="IPR011701">
    <property type="entry name" value="MFS"/>
</dbReference>
<sequence length="487" mass="48711">MDDRDVAHEEQTGGGGLLVLAVAAVAYSLAQTAVVPGLSQLTKALHTSSENVSWVLTGYLVSAAILTPVGGRLGDMFGKRRVLAIALAAFTVGSVVAALSGSIWVLVAARVVQGAGGAVFPLCFGIISDAFPAERRPGALGLISAIAGIGAGGGLLMGGLLLDHASWRWIFWAGAIMAGLAALGTLRLPQSTTHTPGRVDLVGALLLAVGLTAPLIALTRTTKWGWGDARTLGLIVGGLLVLALFAWFETRIAEPLVNVRLLARPVVLGTNVATALIGFGMFGAFVLIPQIAETPVASGYGFGMNATGAGLLLLPACLVMLVTGGVSGQIGMRLGPRFPLVVGLLIAVAGLAVLAGAHHNRWLVLALCAVVFGGIGLGMAAVPNLIVGAVPPEATGEATGVNALVRSVGSSIGSQVAATVLAGSVTAASALPTDSALTEAFWLGAAGSACAAVAALLIPRDRRGADAGAELLDAAAPVSDPDGVRAS</sequence>
<feature type="transmembrane region" description="Helical" evidence="7">
    <location>
        <begin position="52"/>
        <end position="70"/>
    </location>
</feature>
<dbReference type="SUPFAM" id="SSF103473">
    <property type="entry name" value="MFS general substrate transporter"/>
    <property type="match status" value="1"/>
</dbReference>
<keyword evidence="4 7" id="KW-0812">Transmembrane</keyword>
<evidence type="ECO:0000256" key="5">
    <source>
        <dbReference type="ARBA" id="ARBA00022989"/>
    </source>
</evidence>
<keyword evidence="5 7" id="KW-1133">Transmembrane helix</keyword>
<feature type="transmembrane region" description="Helical" evidence="7">
    <location>
        <begin position="268"/>
        <end position="288"/>
    </location>
</feature>
<feature type="domain" description="Major facilitator superfamily (MFS) profile" evidence="8">
    <location>
        <begin position="16"/>
        <end position="463"/>
    </location>
</feature>
<dbReference type="InterPro" id="IPR020846">
    <property type="entry name" value="MFS_dom"/>
</dbReference>
<dbReference type="GO" id="GO:0022857">
    <property type="term" value="F:transmembrane transporter activity"/>
    <property type="evidence" value="ECO:0007669"/>
    <property type="project" value="InterPro"/>
</dbReference>
<evidence type="ECO:0000256" key="3">
    <source>
        <dbReference type="ARBA" id="ARBA00022475"/>
    </source>
</evidence>
<dbReference type="AlphaFoldDB" id="A0A7K0DJP5"/>
<dbReference type="InterPro" id="IPR036259">
    <property type="entry name" value="MFS_trans_sf"/>
</dbReference>
<feature type="transmembrane region" description="Helical" evidence="7">
    <location>
        <begin position="82"/>
        <end position="107"/>
    </location>
</feature>
<gene>
    <name evidence="9" type="primary">bmr3_2</name>
    <name evidence="9" type="ORF">NRB56_14370</name>
</gene>
<evidence type="ECO:0000256" key="1">
    <source>
        <dbReference type="ARBA" id="ARBA00004651"/>
    </source>
</evidence>
<feature type="transmembrane region" description="Helical" evidence="7">
    <location>
        <begin position="362"/>
        <end position="382"/>
    </location>
</feature>
<evidence type="ECO:0000256" key="2">
    <source>
        <dbReference type="ARBA" id="ARBA00022448"/>
    </source>
</evidence>
<feature type="transmembrane region" description="Helical" evidence="7">
    <location>
        <begin position="300"/>
        <end position="326"/>
    </location>
</feature>
<feature type="transmembrane region" description="Helical" evidence="7">
    <location>
        <begin position="12"/>
        <end position="32"/>
    </location>
</feature>
<dbReference type="CDD" id="cd17504">
    <property type="entry name" value="MFS_MMR_MDR_like"/>
    <property type="match status" value="1"/>
</dbReference>
<organism evidence="9 10">
    <name type="scientific">Nocardia aurantia</name>
    <dbReference type="NCBI Taxonomy" id="2585199"/>
    <lineage>
        <taxon>Bacteria</taxon>
        <taxon>Bacillati</taxon>
        <taxon>Actinomycetota</taxon>
        <taxon>Actinomycetes</taxon>
        <taxon>Mycobacteriales</taxon>
        <taxon>Nocardiaceae</taxon>
        <taxon>Nocardia</taxon>
    </lineage>
</organism>
<comment type="caution">
    <text evidence="9">The sequence shown here is derived from an EMBL/GenBank/DDBJ whole genome shotgun (WGS) entry which is preliminary data.</text>
</comment>
<feature type="transmembrane region" description="Helical" evidence="7">
    <location>
        <begin position="169"/>
        <end position="189"/>
    </location>
</feature>
<dbReference type="PRINTS" id="PR01036">
    <property type="entry name" value="TCRTETB"/>
</dbReference>
<keyword evidence="10" id="KW-1185">Reference proteome</keyword>
<accession>A0A7K0DJP5</accession>
<comment type="subcellular location">
    <subcellularLocation>
        <location evidence="1">Cell membrane</location>
        <topology evidence="1">Multi-pass membrane protein</topology>
    </subcellularLocation>
</comment>
<evidence type="ECO:0000256" key="4">
    <source>
        <dbReference type="ARBA" id="ARBA00022692"/>
    </source>
</evidence>
<dbReference type="GO" id="GO:0005886">
    <property type="term" value="C:plasma membrane"/>
    <property type="evidence" value="ECO:0007669"/>
    <property type="project" value="UniProtKB-SubCell"/>
</dbReference>
<dbReference type="EMBL" id="WEGI01000003">
    <property type="protein sequence ID" value="MQY25878.1"/>
    <property type="molecule type" value="Genomic_DNA"/>
</dbReference>
<name>A0A7K0DJP5_9NOCA</name>
<dbReference type="RefSeq" id="WP_153339749.1">
    <property type="nucleotide sequence ID" value="NZ_WEGI01000003.1"/>
</dbReference>
<dbReference type="Proteomes" id="UP000431401">
    <property type="component" value="Unassembled WGS sequence"/>
</dbReference>
<feature type="transmembrane region" description="Helical" evidence="7">
    <location>
        <begin position="440"/>
        <end position="458"/>
    </location>
</feature>
<dbReference type="Gene3D" id="1.20.1720.10">
    <property type="entry name" value="Multidrug resistance protein D"/>
    <property type="match status" value="1"/>
</dbReference>
<dbReference type="OrthoDB" id="9812221at2"/>
<evidence type="ECO:0000259" key="8">
    <source>
        <dbReference type="PROSITE" id="PS50850"/>
    </source>
</evidence>
<evidence type="ECO:0000256" key="6">
    <source>
        <dbReference type="ARBA" id="ARBA00023136"/>
    </source>
</evidence>
<feature type="transmembrane region" description="Helical" evidence="7">
    <location>
        <begin position="139"/>
        <end position="162"/>
    </location>
</feature>
<feature type="transmembrane region" description="Helical" evidence="7">
    <location>
        <begin position="231"/>
        <end position="248"/>
    </location>
</feature>
<evidence type="ECO:0000256" key="7">
    <source>
        <dbReference type="SAM" id="Phobius"/>
    </source>
</evidence>
<keyword evidence="2" id="KW-0813">Transport</keyword>
<dbReference type="PROSITE" id="PS50850">
    <property type="entry name" value="MFS"/>
    <property type="match status" value="1"/>
</dbReference>
<keyword evidence="6 7" id="KW-0472">Membrane</keyword>
<keyword evidence="3" id="KW-1003">Cell membrane</keyword>
<feature type="transmembrane region" description="Helical" evidence="7">
    <location>
        <begin position="338"/>
        <end position="355"/>
    </location>
</feature>
<proteinExistence type="predicted"/>
<dbReference type="PANTHER" id="PTHR42718:SF46">
    <property type="entry name" value="BLR6921 PROTEIN"/>
    <property type="match status" value="1"/>
</dbReference>
<evidence type="ECO:0000313" key="10">
    <source>
        <dbReference type="Proteomes" id="UP000431401"/>
    </source>
</evidence>
<feature type="transmembrane region" description="Helical" evidence="7">
    <location>
        <begin position="201"/>
        <end position="219"/>
    </location>
</feature>
<dbReference type="Gene3D" id="1.20.1250.20">
    <property type="entry name" value="MFS general substrate transporter like domains"/>
    <property type="match status" value="1"/>
</dbReference>
<dbReference type="Pfam" id="PF07690">
    <property type="entry name" value="MFS_1"/>
    <property type="match status" value="1"/>
</dbReference>
<protein>
    <submittedName>
        <fullName evidence="9">Multidrug resistance protein 3</fullName>
    </submittedName>
</protein>
<dbReference type="PANTHER" id="PTHR42718">
    <property type="entry name" value="MAJOR FACILITATOR SUPERFAMILY MULTIDRUG TRANSPORTER MFSC"/>
    <property type="match status" value="1"/>
</dbReference>